<feature type="transmembrane region" description="Helical" evidence="1">
    <location>
        <begin position="44"/>
        <end position="74"/>
    </location>
</feature>
<sequence length="107" mass="11830">MFTLITTIISFGFFLCYSTTKRVPVKPILVIEKLNSNHKYTNGLGVFFMSIALSLTIVALGVGNGIFSFIILLMTVASCIVLLYPLNVIKNIHLLIIFCISLGLEML</sequence>
<keyword evidence="1" id="KW-0812">Transmembrane</keyword>
<evidence type="ECO:0000256" key="1">
    <source>
        <dbReference type="SAM" id="Phobius"/>
    </source>
</evidence>
<gene>
    <name evidence="2" type="ORF">SAMN05216480_11140</name>
</gene>
<dbReference type="Proteomes" id="UP000199138">
    <property type="component" value="Unassembled WGS sequence"/>
</dbReference>
<evidence type="ECO:0000313" key="2">
    <source>
        <dbReference type="EMBL" id="SFU64453.1"/>
    </source>
</evidence>
<dbReference type="EMBL" id="FPBK01000011">
    <property type="protein sequence ID" value="SFU64453.1"/>
    <property type="molecule type" value="Genomic_DNA"/>
</dbReference>
<protein>
    <submittedName>
        <fullName evidence="2">Uncharacterized protein</fullName>
    </submittedName>
</protein>
<evidence type="ECO:0000313" key="3">
    <source>
        <dbReference type="Proteomes" id="UP000199138"/>
    </source>
</evidence>
<proteinExistence type="predicted"/>
<dbReference type="STRING" id="1224947.SAMN05216480_11140"/>
<dbReference type="RefSeq" id="WP_093025704.1">
    <property type="nucleotide sequence ID" value="NZ_FPBK01000011.1"/>
</dbReference>
<keyword evidence="1" id="KW-1133">Transmembrane helix</keyword>
<reference evidence="2 3" key="1">
    <citation type="submission" date="2016-10" db="EMBL/GenBank/DDBJ databases">
        <authorList>
            <person name="de Groot N.N."/>
        </authorList>
    </citation>
    <scope>NUCLEOTIDE SEQUENCE [LARGE SCALE GENOMIC DNA]</scope>
    <source>
        <strain evidence="2 3">CGMCC 1.12333</strain>
    </source>
</reference>
<name>A0A1I7HUS5_9FLAO</name>
<dbReference type="OrthoDB" id="839906at2"/>
<dbReference type="AlphaFoldDB" id="A0A1I7HUS5"/>
<keyword evidence="3" id="KW-1185">Reference proteome</keyword>
<organism evidence="2 3">
    <name type="scientific">Pustulibacterium marinum</name>
    <dbReference type="NCBI Taxonomy" id="1224947"/>
    <lineage>
        <taxon>Bacteria</taxon>
        <taxon>Pseudomonadati</taxon>
        <taxon>Bacteroidota</taxon>
        <taxon>Flavobacteriia</taxon>
        <taxon>Flavobacteriales</taxon>
        <taxon>Flavobacteriaceae</taxon>
        <taxon>Pustulibacterium</taxon>
    </lineage>
</organism>
<keyword evidence="1" id="KW-0472">Membrane</keyword>
<accession>A0A1I7HUS5</accession>